<comment type="caution">
    <text evidence="1">The sequence shown here is derived from an EMBL/GenBank/DDBJ whole genome shotgun (WGS) entry which is preliminary data.</text>
</comment>
<dbReference type="EMBL" id="BAVS01000010">
    <property type="protein sequence ID" value="GAE93223.1"/>
    <property type="molecule type" value="Genomic_DNA"/>
</dbReference>
<dbReference type="Proteomes" id="UP000019102">
    <property type="component" value="Unassembled WGS sequence"/>
</dbReference>
<reference evidence="1 2" key="1">
    <citation type="journal article" date="2014" name="Genome Announc.">
        <title>Draft Genome Sequence of the Boron-Tolerant and Moderately Halotolerant Bacterium Gracilibacillus boraciitolerans JCM 21714T.</title>
        <authorList>
            <person name="Ahmed I."/>
            <person name="Oshima K."/>
            <person name="Suda W."/>
            <person name="Kitamura K."/>
            <person name="Iida T."/>
            <person name="Ohmori Y."/>
            <person name="Fujiwara T."/>
            <person name="Hattori M."/>
            <person name="Ohkuma M."/>
        </authorList>
    </citation>
    <scope>NUCLEOTIDE SEQUENCE [LARGE SCALE GENOMIC DNA]</scope>
    <source>
        <strain evidence="1 2">JCM 21714</strain>
    </source>
</reference>
<dbReference type="STRING" id="1298598.JCM21714_2278"/>
<proteinExistence type="predicted"/>
<evidence type="ECO:0000313" key="1">
    <source>
        <dbReference type="EMBL" id="GAE93223.1"/>
    </source>
</evidence>
<evidence type="ECO:0000313" key="2">
    <source>
        <dbReference type="Proteomes" id="UP000019102"/>
    </source>
</evidence>
<dbReference type="eggNOG" id="COG1879">
    <property type="taxonomic scope" value="Bacteria"/>
</dbReference>
<gene>
    <name evidence="1" type="ORF">JCM21714_2278</name>
</gene>
<dbReference type="Gene3D" id="3.40.50.2300">
    <property type="match status" value="1"/>
</dbReference>
<organism evidence="1 2">
    <name type="scientific">Gracilibacillus boraciitolerans JCM 21714</name>
    <dbReference type="NCBI Taxonomy" id="1298598"/>
    <lineage>
        <taxon>Bacteria</taxon>
        <taxon>Bacillati</taxon>
        <taxon>Bacillota</taxon>
        <taxon>Bacilli</taxon>
        <taxon>Bacillales</taxon>
        <taxon>Bacillaceae</taxon>
        <taxon>Gracilibacillus</taxon>
    </lineage>
</organism>
<dbReference type="AlphaFoldDB" id="W4VK74"/>
<protein>
    <submittedName>
        <fullName evidence="1">Arabinose sensor protein</fullName>
    </submittedName>
</protein>
<sequence length="89" mass="10468">MKKILLVYLILIGLFVIYVYQYQSEETTDNQWSDRELRGTIDENYVMVTFQAGIDYWKRPLKGFEDAAEALNVSVEYRGGQLNMMSMKK</sequence>
<name>W4VK74_9BACI</name>
<accession>W4VK74</accession>
<keyword evidence="2" id="KW-1185">Reference proteome</keyword>